<comment type="similarity">
    <text evidence="1">Belongs to the GSP E family.</text>
</comment>
<dbReference type="PANTHER" id="PTHR30486">
    <property type="entry name" value="TWITCHING MOTILITY PROTEIN PILT"/>
    <property type="match status" value="1"/>
</dbReference>
<dbReference type="NCBIfam" id="TIGR01420">
    <property type="entry name" value="pilT_fam"/>
    <property type="match status" value="1"/>
</dbReference>
<dbReference type="SUPFAM" id="SSF52540">
    <property type="entry name" value="P-loop containing nucleoside triphosphate hydrolases"/>
    <property type="match status" value="1"/>
</dbReference>
<sequence>MAEMLGESAGTMTRAALRQRAQASVEPDTAVHDEPMPTGASSDLLLALEWVVRVGASDLHVTAETPPTMRLDGKLIPLEEFGIWSSARVTAALDAIITAEQRETFELELELDFAFELSDAARFRVNIYQQRSARGAAFRLIPTRIRTIEELELPPAITRFATLPRGLVLVTGPTGSGKSTTLAALIDLINRTRAEHIVTVEDPIEFIHPRKKAVINQREVGHDTHSFSKALKHVLRQDPDIILVGEMRDLETISVALTAAETGHLVFATLHTQSAAQTIDRIIDVYPPHQQSQVRAQLAATLQGVVCQTLVPRASGRGRVAASEVLVATSAISNLIREGQTHQIASALQSGASQGMRTMDQHLAELVNRALVREDDARDKAQNVDEFRGMLAASGAPKLDAGVDFGDTFSKGQRA</sequence>
<dbReference type="CDD" id="cd01131">
    <property type="entry name" value="PilT"/>
    <property type="match status" value="1"/>
</dbReference>
<dbReference type="InterPro" id="IPR027417">
    <property type="entry name" value="P-loop_NTPase"/>
</dbReference>
<dbReference type="Gene3D" id="3.30.450.90">
    <property type="match status" value="1"/>
</dbReference>
<gene>
    <name evidence="4" type="ORF">GCM10009640_27440</name>
</gene>
<dbReference type="SMART" id="SM00382">
    <property type="entry name" value="AAA"/>
    <property type="match status" value="1"/>
</dbReference>
<dbReference type="InterPro" id="IPR006321">
    <property type="entry name" value="PilT/PilU"/>
</dbReference>
<comment type="caution">
    <text evidence="4">The sequence shown here is derived from an EMBL/GenBank/DDBJ whole genome shotgun (WGS) entry which is preliminary data.</text>
</comment>
<name>A0ABN1Z0D6_9MICO</name>
<feature type="region of interest" description="Disordered" evidence="2">
    <location>
        <begin position="16"/>
        <end position="36"/>
    </location>
</feature>
<dbReference type="Gene3D" id="3.40.50.300">
    <property type="entry name" value="P-loop containing nucleotide triphosphate hydrolases"/>
    <property type="match status" value="1"/>
</dbReference>
<protein>
    <submittedName>
        <fullName evidence="4">Type IV pilus twitching motility protein PilT</fullName>
    </submittedName>
</protein>
<evidence type="ECO:0000259" key="3">
    <source>
        <dbReference type="PROSITE" id="PS00662"/>
    </source>
</evidence>
<evidence type="ECO:0000256" key="2">
    <source>
        <dbReference type="SAM" id="MobiDB-lite"/>
    </source>
</evidence>
<evidence type="ECO:0000313" key="5">
    <source>
        <dbReference type="Proteomes" id="UP001501266"/>
    </source>
</evidence>
<dbReference type="PROSITE" id="PS00662">
    <property type="entry name" value="T2SP_E"/>
    <property type="match status" value="1"/>
</dbReference>
<reference evidence="4 5" key="1">
    <citation type="journal article" date="2019" name="Int. J. Syst. Evol. Microbiol.">
        <title>The Global Catalogue of Microorganisms (GCM) 10K type strain sequencing project: providing services to taxonomists for standard genome sequencing and annotation.</title>
        <authorList>
            <consortium name="The Broad Institute Genomics Platform"/>
            <consortium name="The Broad Institute Genome Sequencing Center for Infectious Disease"/>
            <person name="Wu L."/>
            <person name="Ma J."/>
        </authorList>
    </citation>
    <scope>NUCLEOTIDE SEQUENCE [LARGE SCALE GENOMIC DNA]</scope>
    <source>
        <strain evidence="4 5">JCM 12398</strain>
    </source>
</reference>
<dbReference type="EMBL" id="BAAAKK010000006">
    <property type="protein sequence ID" value="GAA1426401.1"/>
    <property type="molecule type" value="Genomic_DNA"/>
</dbReference>
<evidence type="ECO:0000313" key="4">
    <source>
        <dbReference type="EMBL" id="GAA1426401.1"/>
    </source>
</evidence>
<organism evidence="4 5">
    <name type="scientific">Agrococcus citreus</name>
    <dbReference type="NCBI Taxonomy" id="84643"/>
    <lineage>
        <taxon>Bacteria</taxon>
        <taxon>Bacillati</taxon>
        <taxon>Actinomycetota</taxon>
        <taxon>Actinomycetes</taxon>
        <taxon>Micrococcales</taxon>
        <taxon>Microbacteriaceae</taxon>
        <taxon>Agrococcus</taxon>
    </lineage>
</organism>
<evidence type="ECO:0000256" key="1">
    <source>
        <dbReference type="ARBA" id="ARBA00006611"/>
    </source>
</evidence>
<dbReference type="InterPro" id="IPR003593">
    <property type="entry name" value="AAA+_ATPase"/>
</dbReference>
<feature type="domain" description="Bacterial type II secretion system protein E" evidence="3">
    <location>
        <begin position="235"/>
        <end position="249"/>
    </location>
</feature>
<dbReference type="InterPro" id="IPR050921">
    <property type="entry name" value="T4SS_GSP_E_ATPase"/>
</dbReference>
<accession>A0ABN1Z0D6</accession>
<dbReference type="InterPro" id="IPR001482">
    <property type="entry name" value="T2SS/T4SS_dom"/>
</dbReference>
<dbReference type="Pfam" id="PF00437">
    <property type="entry name" value="T2SSE"/>
    <property type="match status" value="1"/>
</dbReference>
<dbReference type="Proteomes" id="UP001501266">
    <property type="component" value="Unassembled WGS sequence"/>
</dbReference>
<keyword evidence="5" id="KW-1185">Reference proteome</keyword>
<proteinExistence type="inferred from homology"/>